<evidence type="ECO:0000313" key="2">
    <source>
        <dbReference type="Proteomes" id="UP000467428"/>
    </source>
</evidence>
<name>A0A7I7S7X0_9MYCO</name>
<dbReference type="EMBL" id="AP022593">
    <property type="protein sequence ID" value="BBY52580.1"/>
    <property type="molecule type" value="Genomic_DNA"/>
</dbReference>
<protein>
    <submittedName>
        <fullName evidence="1">Uncharacterized protein</fullName>
    </submittedName>
</protein>
<geneLocation type="plasmid" evidence="2">
    <name>pjcm18538 dna</name>
</geneLocation>
<dbReference type="AlphaFoldDB" id="A0A7I7S7X0"/>
<dbReference type="KEGG" id="marz:MARA_60480"/>
<dbReference type="Proteomes" id="UP000467428">
    <property type="component" value="Chromosome"/>
</dbReference>
<reference evidence="1 2" key="1">
    <citation type="journal article" date="2019" name="Emerg. Microbes Infect.">
        <title>Comprehensive subspecies identification of 175 nontuberculous mycobacteria species based on 7547 genomic profiles.</title>
        <authorList>
            <person name="Matsumoto Y."/>
            <person name="Kinjo T."/>
            <person name="Motooka D."/>
            <person name="Nabeya D."/>
            <person name="Jung N."/>
            <person name="Uechi K."/>
            <person name="Horii T."/>
            <person name="Iida T."/>
            <person name="Fujita J."/>
            <person name="Nakamura S."/>
        </authorList>
    </citation>
    <scope>NUCLEOTIDE SEQUENCE [LARGE SCALE GENOMIC DNA]</scope>
    <source>
        <strain evidence="1 2">JCM 18538</strain>
    </source>
</reference>
<gene>
    <name evidence="1" type="ORF">MARA_60480</name>
</gene>
<organism evidence="1 2">
    <name type="scientific">Mycolicibacterium arabiense</name>
    <dbReference type="NCBI Taxonomy" id="1286181"/>
    <lineage>
        <taxon>Bacteria</taxon>
        <taxon>Bacillati</taxon>
        <taxon>Actinomycetota</taxon>
        <taxon>Actinomycetes</taxon>
        <taxon>Mycobacteriales</taxon>
        <taxon>Mycobacteriaceae</taxon>
        <taxon>Mycolicibacterium</taxon>
    </lineage>
</organism>
<proteinExistence type="predicted"/>
<sequence>MLGIGLAVADALEDHERAVTGGGVRDVGVGMKKRLVLLSDVVPGIVTASSVCRPPATSLVTVK</sequence>
<keyword evidence="2" id="KW-1185">Reference proteome</keyword>
<evidence type="ECO:0000313" key="1">
    <source>
        <dbReference type="EMBL" id="BBY52580.1"/>
    </source>
</evidence>
<accession>A0A7I7S7X0</accession>